<dbReference type="OrthoDB" id="2594507at2759"/>
<evidence type="ECO:0000256" key="1">
    <source>
        <dbReference type="ARBA" id="ARBA00023004"/>
    </source>
</evidence>
<feature type="domain" description="Phosphomevalonate dehydratase small subunit-like" evidence="3">
    <location>
        <begin position="39"/>
        <end position="123"/>
    </location>
</feature>
<dbReference type="SUPFAM" id="SSF52016">
    <property type="entry name" value="LeuD/IlvD-like"/>
    <property type="match status" value="1"/>
</dbReference>
<dbReference type="Pfam" id="PF01989">
    <property type="entry name" value="AcnX_swivel_put"/>
    <property type="match status" value="1"/>
</dbReference>
<dbReference type="InterPro" id="IPR007506">
    <property type="entry name" value="PMDh-L-like_dom"/>
</dbReference>
<reference evidence="5" key="1">
    <citation type="journal article" date="2020" name="Stud. Mycol.">
        <title>101 Dothideomycetes genomes: a test case for predicting lifestyles and emergence of pathogens.</title>
        <authorList>
            <person name="Haridas S."/>
            <person name="Albert R."/>
            <person name="Binder M."/>
            <person name="Bloem J."/>
            <person name="Labutti K."/>
            <person name="Salamov A."/>
            <person name="Andreopoulos B."/>
            <person name="Baker S."/>
            <person name="Barry K."/>
            <person name="Bills G."/>
            <person name="Bluhm B."/>
            <person name="Cannon C."/>
            <person name="Castanera R."/>
            <person name="Culley D."/>
            <person name="Daum C."/>
            <person name="Ezra D."/>
            <person name="Gonzalez J."/>
            <person name="Henrissat B."/>
            <person name="Kuo A."/>
            <person name="Liang C."/>
            <person name="Lipzen A."/>
            <person name="Lutzoni F."/>
            <person name="Magnuson J."/>
            <person name="Mondo S."/>
            <person name="Nolan M."/>
            <person name="Ohm R."/>
            <person name="Pangilinan J."/>
            <person name="Park H.-J."/>
            <person name="Ramirez L."/>
            <person name="Alfaro M."/>
            <person name="Sun H."/>
            <person name="Tritt A."/>
            <person name="Yoshinaga Y."/>
            <person name="Zwiers L.-H."/>
            <person name="Turgeon B."/>
            <person name="Goodwin S."/>
            <person name="Spatafora J."/>
            <person name="Crous P."/>
            <person name="Grigoriev I."/>
        </authorList>
    </citation>
    <scope>NUCLEOTIDE SEQUENCE</scope>
    <source>
        <strain evidence="5">CBS 113818</strain>
    </source>
</reference>
<dbReference type="PIRSF" id="PIRSF036630">
    <property type="entry name" value="UCP036630"/>
    <property type="match status" value="1"/>
</dbReference>
<protein>
    <recommendedName>
        <fullName evidence="7">DUF521-domain-containing protein</fullName>
    </recommendedName>
</protein>
<dbReference type="InterPro" id="IPR012047">
    <property type="entry name" value="AcnX"/>
</dbReference>
<evidence type="ECO:0000313" key="5">
    <source>
        <dbReference type="EMBL" id="KAF2822232.1"/>
    </source>
</evidence>
<evidence type="ECO:0000256" key="2">
    <source>
        <dbReference type="ARBA" id="ARBA00023239"/>
    </source>
</evidence>
<evidence type="ECO:0000259" key="3">
    <source>
        <dbReference type="Pfam" id="PF01989"/>
    </source>
</evidence>
<dbReference type="PANTHER" id="PTHR36577">
    <property type="entry name" value="DUF521 DOMAIN PROTEIN (AFU_ORTHOLOGUE AFUA_6G00490)"/>
    <property type="match status" value="1"/>
</dbReference>
<feature type="domain" description="Phosphomevalonate dehydratase large subunit-like" evidence="4">
    <location>
        <begin position="178"/>
        <end position="555"/>
    </location>
</feature>
<dbReference type="AlphaFoldDB" id="A0A6A6ZMC3"/>
<evidence type="ECO:0000313" key="6">
    <source>
        <dbReference type="Proteomes" id="UP000799424"/>
    </source>
</evidence>
<sequence>MTSATHGPAMNLSQDFSFQGIPYTTGTASAPLLAANLELSFWGGVDQKTGEVIDRFHPLSGRHLKDTILAIPGSRGSCGGSIIMLELMLGGVGPKALIFERPEAIITLGVLVAEEVWNMGVPVIVLKSEEFQELMSWDGKEVHVQGSQVSNTPILPAAPSAGSGVASDVIEVEKLGVQLSDNDRATLAGAHSKASQISMRIIIRMAHLMGATELMSITSAHVDGAWYGPGSLALGQRLRDWGGKFVVPATQNSVNYEQRRWRALGVDVESGTACEELAQAFLDMGATKSFTCAPYLLDGAPKVGDNIAWGESNAVVYANSVLGARTLKNPNVLECLIALTARAPRAGVYLDENRTATLLVKVNEFQDTDDAFWPILGYQIGHVSKAQVPVITGLENVKPSRDDLKAFSAAFATSSSAAMFHIVNVTPEALTLEATCVDPSALDSVDIEMKDLEGCWDEFNNGASPREVDLISLGNPHFSLREIKQLAQLCQGKVKQQGVAIIITCGRSQHFLASQAGYVEDLERFGVQFLTDTCWCYVQEPVMPQQTKVIMTNSV</sequence>
<dbReference type="InterPro" id="IPR002840">
    <property type="entry name" value="PMDh-S-like_dom"/>
</dbReference>
<keyword evidence="6" id="KW-1185">Reference proteome</keyword>
<accession>A0A6A6ZMC3</accession>
<dbReference type="GO" id="GO:0016829">
    <property type="term" value="F:lyase activity"/>
    <property type="evidence" value="ECO:0007669"/>
    <property type="project" value="UniProtKB-KW"/>
</dbReference>
<dbReference type="EMBL" id="MU006235">
    <property type="protein sequence ID" value="KAF2822232.1"/>
    <property type="molecule type" value="Genomic_DNA"/>
</dbReference>
<evidence type="ECO:0000259" key="4">
    <source>
        <dbReference type="Pfam" id="PF04412"/>
    </source>
</evidence>
<gene>
    <name evidence="5" type="ORF">CC86DRAFT_458713</name>
</gene>
<keyword evidence="2" id="KW-0456">Lyase</keyword>
<organism evidence="5 6">
    <name type="scientific">Ophiobolus disseminans</name>
    <dbReference type="NCBI Taxonomy" id="1469910"/>
    <lineage>
        <taxon>Eukaryota</taxon>
        <taxon>Fungi</taxon>
        <taxon>Dikarya</taxon>
        <taxon>Ascomycota</taxon>
        <taxon>Pezizomycotina</taxon>
        <taxon>Dothideomycetes</taxon>
        <taxon>Pleosporomycetidae</taxon>
        <taxon>Pleosporales</taxon>
        <taxon>Pleosporineae</taxon>
        <taxon>Phaeosphaeriaceae</taxon>
        <taxon>Ophiobolus</taxon>
    </lineage>
</organism>
<dbReference type="Gene3D" id="3.50.30.10">
    <property type="entry name" value="Phosphohistidine domain"/>
    <property type="match status" value="1"/>
</dbReference>
<dbReference type="Pfam" id="PF04412">
    <property type="entry name" value="AcnX"/>
    <property type="match status" value="1"/>
</dbReference>
<dbReference type="CDD" id="cd01356">
    <property type="entry name" value="AcnX_swivel"/>
    <property type="match status" value="1"/>
</dbReference>
<dbReference type="PANTHER" id="PTHR36577:SF3">
    <property type="entry name" value="DUF521 DOMAIN PROTEIN (AFU_ORTHOLOGUE AFUA_6G00490)"/>
    <property type="match status" value="1"/>
</dbReference>
<dbReference type="Proteomes" id="UP000799424">
    <property type="component" value="Unassembled WGS sequence"/>
</dbReference>
<evidence type="ECO:0008006" key="7">
    <source>
        <dbReference type="Google" id="ProtNLM"/>
    </source>
</evidence>
<keyword evidence="1" id="KW-0408">Iron</keyword>
<name>A0A6A6ZMC3_9PLEO</name>
<proteinExistence type="predicted"/>